<comment type="caution">
    <text evidence="1">The sequence shown here is derived from an EMBL/GenBank/DDBJ whole genome shotgun (WGS) entry which is preliminary data.</text>
</comment>
<dbReference type="Proteomes" id="UP000588051">
    <property type="component" value="Unassembled WGS sequence"/>
</dbReference>
<dbReference type="AlphaFoldDB" id="A0A850QRE0"/>
<proteinExistence type="predicted"/>
<accession>A0A850QRE0</accession>
<evidence type="ECO:0000313" key="1">
    <source>
        <dbReference type="EMBL" id="NVO79370.1"/>
    </source>
</evidence>
<sequence>MVIAQHENEKPHAPENGSPLKFKVGDSVIFTNDYGVTFKLKITGLYQPEPINSLYATGSRYLLSGSSPWFPCKESSLQLDS</sequence>
<dbReference type="EMBL" id="JABXYJ010000014">
    <property type="protein sequence ID" value="NVO79370.1"/>
    <property type="molecule type" value="Genomic_DNA"/>
</dbReference>
<protein>
    <submittedName>
        <fullName evidence="1">Uncharacterized protein</fullName>
    </submittedName>
</protein>
<gene>
    <name evidence="1" type="ORF">HV832_16245</name>
</gene>
<reference evidence="1 2" key="1">
    <citation type="submission" date="2020-06" db="EMBL/GenBank/DDBJ databases">
        <authorList>
            <person name="Qiu C."/>
            <person name="Liu Z."/>
        </authorList>
    </citation>
    <scope>NUCLEOTIDE SEQUENCE [LARGE SCALE GENOMIC DNA]</scope>
    <source>
        <strain evidence="1 2">EM 1</strain>
    </source>
</reference>
<keyword evidence="2" id="KW-1185">Reference proteome</keyword>
<organism evidence="1 2">
    <name type="scientific">Undibacterium oligocarboniphilum</name>
    <dbReference type="NCBI Taxonomy" id="666702"/>
    <lineage>
        <taxon>Bacteria</taxon>
        <taxon>Pseudomonadati</taxon>
        <taxon>Pseudomonadota</taxon>
        <taxon>Betaproteobacteria</taxon>
        <taxon>Burkholderiales</taxon>
        <taxon>Oxalobacteraceae</taxon>
        <taxon>Undibacterium</taxon>
    </lineage>
</organism>
<name>A0A850QRE0_9BURK</name>
<evidence type="ECO:0000313" key="2">
    <source>
        <dbReference type="Proteomes" id="UP000588051"/>
    </source>
</evidence>